<keyword evidence="9" id="KW-1185">Reference proteome</keyword>
<dbReference type="PANTHER" id="PTHR23513:SF11">
    <property type="entry name" value="STAPHYLOFERRIN A TRANSPORTER"/>
    <property type="match status" value="1"/>
</dbReference>
<keyword evidence="3" id="KW-1003">Cell membrane</keyword>
<evidence type="ECO:0000313" key="9">
    <source>
        <dbReference type="Proteomes" id="UP000645217"/>
    </source>
</evidence>
<dbReference type="SUPFAM" id="SSF103473">
    <property type="entry name" value="MFS general substrate transporter"/>
    <property type="match status" value="1"/>
</dbReference>
<dbReference type="InterPro" id="IPR010290">
    <property type="entry name" value="TM_effector"/>
</dbReference>
<dbReference type="AlphaFoldDB" id="A0A917VHD3"/>
<keyword evidence="5 7" id="KW-1133">Transmembrane helix</keyword>
<evidence type="ECO:0008006" key="10">
    <source>
        <dbReference type="Google" id="ProtNLM"/>
    </source>
</evidence>
<comment type="caution">
    <text evidence="8">The sequence shown here is derived from an EMBL/GenBank/DDBJ whole genome shotgun (WGS) entry which is preliminary data.</text>
</comment>
<dbReference type="GO" id="GO:0005886">
    <property type="term" value="C:plasma membrane"/>
    <property type="evidence" value="ECO:0007669"/>
    <property type="project" value="UniProtKB-SubCell"/>
</dbReference>
<evidence type="ECO:0000313" key="8">
    <source>
        <dbReference type="EMBL" id="GGK77296.1"/>
    </source>
</evidence>
<dbReference type="Proteomes" id="UP000645217">
    <property type="component" value="Unassembled WGS sequence"/>
</dbReference>
<evidence type="ECO:0000256" key="3">
    <source>
        <dbReference type="ARBA" id="ARBA00022475"/>
    </source>
</evidence>
<keyword evidence="6 7" id="KW-0472">Membrane</keyword>
<accession>A0A917VHD3</accession>
<dbReference type="InterPro" id="IPR036259">
    <property type="entry name" value="MFS_trans_sf"/>
</dbReference>
<reference evidence="8" key="1">
    <citation type="journal article" date="2014" name="Int. J. Syst. Evol. Microbiol.">
        <title>Complete genome sequence of Corynebacterium casei LMG S-19264T (=DSM 44701T), isolated from a smear-ripened cheese.</title>
        <authorList>
            <consortium name="US DOE Joint Genome Institute (JGI-PGF)"/>
            <person name="Walter F."/>
            <person name="Albersmeier A."/>
            <person name="Kalinowski J."/>
            <person name="Ruckert C."/>
        </authorList>
    </citation>
    <scope>NUCLEOTIDE SEQUENCE</scope>
    <source>
        <strain evidence="8">JCM 13064</strain>
    </source>
</reference>
<keyword evidence="4 7" id="KW-0812">Transmembrane</keyword>
<reference evidence="8" key="2">
    <citation type="submission" date="2020-09" db="EMBL/GenBank/DDBJ databases">
        <authorList>
            <person name="Sun Q."/>
            <person name="Ohkuma M."/>
        </authorList>
    </citation>
    <scope>NUCLEOTIDE SEQUENCE</scope>
    <source>
        <strain evidence="8">JCM 13064</strain>
    </source>
</reference>
<evidence type="ECO:0000256" key="6">
    <source>
        <dbReference type="ARBA" id="ARBA00023136"/>
    </source>
</evidence>
<gene>
    <name evidence="8" type="ORF">GCM10007964_20070</name>
</gene>
<sequence length="231" mass="23944">MSPVALAFGVLEVTDSAAWLSAVTTAALVPMLAMLLVGGGIADRYRRDTVLFLTSLGAGLTQMGVAFVLLAHQHPAFLLPLSALNGVFQGLTKPALRGIVANLAAGRGIQRASSLLASVRNATRIIGPTTAGLLTVSVGGGWAIGADAVSFLLAAACFARMSLPALPPRAEGGPTMLGALREGWGYFSSQPWIWAVTLAFAVFNAFNRAVWQILGPVIAKDTIGAEGWGWC</sequence>
<keyword evidence="2" id="KW-0813">Transport</keyword>
<dbReference type="Pfam" id="PF05977">
    <property type="entry name" value="MFS_3"/>
    <property type="match status" value="1"/>
</dbReference>
<evidence type="ECO:0000256" key="1">
    <source>
        <dbReference type="ARBA" id="ARBA00004651"/>
    </source>
</evidence>
<proteinExistence type="predicted"/>
<name>A0A917VHD3_9ACTN</name>
<evidence type="ECO:0000256" key="5">
    <source>
        <dbReference type="ARBA" id="ARBA00022989"/>
    </source>
</evidence>
<evidence type="ECO:0000256" key="2">
    <source>
        <dbReference type="ARBA" id="ARBA00022448"/>
    </source>
</evidence>
<evidence type="ECO:0000256" key="4">
    <source>
        <dbReference type="ARBA" id="ARBA00022692"/>
    </source>
</evidence>
<feature type="transmembrane region" description="Helical" evidence="7">
    <location>
        <begin position="17"/>
        <end position="38"/>
    </location>
</feature>
<organism evidence="8 9">
    <name type="scientific">Sphaerisporangium melleum</name>
    <dbReference type="NCBI Taxonomy" id="321316"/>
    <lineage>
        <taxon>Bacteria</taxon>
        <taxon>Bacillati</taxon>
        <taxon>Actinomycetota</taxon>
        <taxon>Actinomycetes</taxon>
        <taxon>Streptosporangiales</taxon>
        <taxon>Streptosporangiaceae</taxon>
        <taxon>Sphaerisporangium</taxon>
    </lineage>
</organism>
<dbReference type="EMBL" id="BMNT01000009">
    <property type="protein sequence ID" value="GGK77296.1"/>
    <property type="molecule type" value="Genomic_DNA"/>
</dbReference>
<dbReference type="Gene3D" id="1.20.1250.20">
    <property type="entry name" value="MFS general substrate transporter like domains"/>
    <property type="match status" value="1"/>
</dbReference>
<protein>
    <recommendedName>
        <fullName evidence="10">MFS transporter</fullName>
    </recommendedName>
</protein>
<comment type="subcellular location">
    <subcellularLocation>
        <location evidence="1">Cell membrane</location>
        <topology evidence="1">Multi-pass membrane protein</topology>
    </subcellularLocation>
</comment>
<dbReference type="PANTHER" id="PTHR23513">
    <property type="entry name" value="INTEGRAL MEMBRANE EFFLUX PROTEIN-RELATED"/>
    <property type="match status" value="1"/>
</dbReference>
<feature type="transmembrane region" description="Helical" evidence="7">
    <location>
        <begin position="50"/>
        <end position="71"/>
    </location>
</feature>
<evidence type="ECO:0000256" key="7">
    <source>
        <dbReference type="SAM" id="Phobius"/>
    </source>
</evidence>